<protein>
    <submittedName>
        <fullName evidence="2">DUF4838 domain-containing protein</fullName>
    </submittedName>
</protein>
<dbReference type="PANTHER" id="PTHR47406:SF2">
    <property type="entry name" value="ALPHA GLUCURONIDASE N-TERMINAL DOMAIN-CONTAINING PROTEIN"/>
    <property type="match status" value="1"/>
</dbReference>
<accession>A0A413VSJ8</accession>
<dbReference type="PANTHER" id="PTHR47406">
    <property type="entry name" value="COAGULATION FACTOR 5/8 TYPE, C-TERMINAL"/>
    <property type="match status" value="1"/>
</dbReference>
<dbReference type="EMBL" id="QSGO01000004">
    <property type="protein sequence ID" value="RHB36566.1"/>
    <property type="molecule type" value="Genomic_DNA"/>
</dbReference>
<evidence type="ECO:0000313" key="3">
    <source>
        <dbReference type="Proteomes" id="UP000284379"/>
    </source>
</evidence>
<evidence type="ECO:0000313" key="2">
    <source>
        <dbReference type="EMBL" id="RHB36566.1"/>
    </source>
</evidence>
<dbReference type="AlphaFoldDB" id="A0A413VSJ8"/>
<gene>
    <name evidence="2" type="ORF">DW888_07860</name>
</gene>
<dbReference type="Proteomes" id="UP000284379">
    <property type="component" value="Unassembled WGS sequence"/>
</dbReference>
<comment type="caution">
    <text evidence="2">The sequence shown here is derived from an EMBL/GenBank/DDBJ whole genome shotgun (WGS) entry which is preliminary data.</text>
</comment>
<reference evidence="2 3" key="1">
    <citation type="submission" date="2018-08" db="EMBL/GenBank/DDBJ databases">
        <title>A genome reference for cultivated species of the human gut microbiota.</title>
        <authorList>
            <person name="Zou Y."/>
            <person name="Xue W."/>
            <person name="Luo G."/>
        </authorList>
    </citation>
    <scope>NUCLEOTIDE SEQUENCE [LARGE SCALE GENOMIC DNA]</scope>
    <source>
        <strain evidence="2 3">AM40-30BH</strain>
    </source>
</reference>
<proteinExistence type="predicted"/>
<sequence>MKKIIMYIALLMLPILCSARKAFVIEEGRTVILTGKHASSPALLAAHELQYFVKQSLGIHVPIVNELPSKPTGIIYVGNSEYTDKIHFEPQEYLIQITPETIVLMGQDENSDSDGGRDNNGITPSKDRLKINYSKLTGNSSANVELTLPSIYDAQGTCYAVYDFVENYLGVRFYGPAPLNVIVPKQKQLKLAPTRVMRSPAIKYRDSSYSFDWPMMKEQYFEATPEMTQLFLRRIRFGGEKWAANHAFTAYQDRFLQKNPDRPELFEGYHPEYFAVGRTGGPHERQFCYTNQAFIKQVAKDACGYFDGQPLKGEQIALGDYFAVVPLDNANWCQCEECSRQLAIDKDNIRGEHFNCGTATHYLWTFVNNVAKEVKKTHPGKKIAALAYHVYAYLPEDIELEDNISVAPCLHPRNYWAPKMKENETDFYKDWIEESRKSHRPVYLWNYLCFPTERGLVQGFNVFPGFSIHQVAEETKMYARDGVRGIFLCGIGEQFDFYATMKLYDNPELDIDHLLNEFFTSYFGKAARPMRDFYDKIEQVYSDSKNYPLDIQTKDAQFHQTEAIAWEYLGTDRVMKELEGYIRKAQSLADSPAEKARVDSWVKGVWEYMQTGKAKYISKKAKE</sequence>
<organism evidence="2 3">
    <name type="scientific">Bacteroides nordii</name>
    <dbReference type="NCBI Taxonomy" id="291645"/>
    <lineage>
        <taxon>Bacteria</taxon>
        <taxon>Pseudomonadati</taxon>
        <taxon>Bacteroidota</taxon>
        <taxon>Bacteroidia</taxon>
        <taxon>Bacteroidales</taxon>
        <taxon>Bacteroidaceae</taxon>
        <taxon>Bacteroides</taxon>
    </lineage>
</organism>
<dbReference type="RefSeq" id="WP_122201270.1">
    <property type="nucleotide sequence ID" value="NZ_CABJFV010000004.1"/>
</dbReference>
<name>A0A413VSJ8_9BACE</name>
<dbReference type="InterPro" id="IPR032287">
    <property type="entry name" value="DUF4838"/>
</dbReference>
<feature type="region of interest" description="Disordered" evidence="1">
    <location>
        <begin position="106"/>
        <end position="126"/>
    </location>
</feature>
<evidence type="ECO:0000256" key="1">
    <source>
        <dbReference type="SAM" id="MobiDB-lite"/>
    </source>
</evidence>
<dbReference type="Pfam" id="PF16126">
    <property type="entry name" value="DUF4838"/>
    <property type="match status" value="1"/>
</dbReference>